<keyword evidence="3" id="KW-1185">Reference proteome</keyword>
<reference evidence="2" key="1">
    <citation type="journal article" date="2020" name="Stud. Mycol.">
        <title>101 Dothideomycetes genomes: a test case for predicting lifestyles and emergence of pathogens.</title>
        <authorList>
            <person name="Haridas S."/>
            <person name="Albert R."/>
            <person name="Binder M."/>
            <person name="Bloem J."/>
            <person name="Labutti K."/>
            <person name="Salamov A."/>
            <person name="Andreopoulos B."/>
            <person name="Baker S."/>
            <person name="Barry K."/>
            <person name="Bills G."/>
            <person name="Bluhm B."/>
            <person name="Cannon C."/>
            <person name="Castanera R."/>
            <person name="Culley D."/>
            <person name="Daum C."/>
            <person name="Ezra D."/>
            <person name="Gonzalez J."/>
            <person name="Henrissat B."/>
            <person name="Kuo A."/>
            <person name="Liang C."/>
            <person name="Lipzen A."/>
            <person name="Lutzoni F."/>
            <person name="Magnuson J."/>
            <person name="Mondo S."/>
            <person name="Nolan M."/>
            <person name="Ohm R."/>
            <person name="Pangilinan J."/>
            <person name="Park H.-J."/>
            <person name="Ramirez L."/>
            <person name="Alfaro M."/>
            <person name="Sun H."/>
            <person name="Tritt A."/>
            <person name="Yoshinaga Y."/>
            <person name="Zwiers L.-H."/>
            <person name="Turgeon B."/>
            <person name="Goodwin S."/>
            <person name="Spatafora J."/>
            <person name="Crous P."/>
            <person name="Grigoriev I."/>
        </authorList>
    </citation>
    <scope>NUCLEOTIDE SEQUENCE</scope>
    <source>
        <strain evidence="2">CBS 121739</strain>
    </source>
</reference>
<dbReference type="RefSeq" id="XP_033604433.1">
    <property type="nucleotide sequence ID" value="XM_033746461.1"/>
</dbReference>
<evidence type="ECO:0000256" key="1">
    <source>
        <dbReference type="SAM" id="SignalP"/>
    </source>
</evidence>
<organism evidence="2 3">
    <name type="scientific">Pseudovirgaria hyperparasitica</name>
    <dbReference type="NCBI Taxonomy" id="470096"/>
    <lineage>
        <taxon>Eukaryota</taxon>
        <taxon>Fungi</taxon>
        <taxon>Dikarya</taxon>
        <taxon>Ascomycota</taxon>
        <taxon>Pezizomycotina</taxon>
        <taxon>Dothideomycetes</taxon>
        <taxon>Dothideomycetes incertae sedis</taxon>
        <taxon>Acrospermales</taxon>
        <taxon>Acrospermaceae</taxon>
        <taxon>Pseudovirgaria</taxon>
    </lineage>
</organism>
<feature type="chain" id="PRO_5025343301" description="SH3 domain-containing protein" evidence="1">
    <location>
        <begin position="20"/>
        <end position="101"/>
    </location>
</feature>
<evidence type="ECO:0008006" key="4">
    <source>
        <dbReference type="Google" id="ProtNLM"/>
    </source>
</evidence>
<accession>A0A6A6WGJ6</accession>
<proteinExistence type="predicted"/>
<sequence>MKFSLIPLTTLLLPLLVHAQTQVTCAVTTAGATSRSCTSANTNQCRVKKTYALGENVTVYCYRWGDVVQNDSMWFQLISRDPYEYIPASWVKNCWGVSPCK</sequence>
<evidence type="ECO:0000313" key="3">
    <source>
        <dbReference type="Proteomes" id="UP000799437"/>
    </source>
</evidence>
<dbReference type="AlphaFoldDB" id="A0A6A6WGJ6"/>
<dbReference type="EMBL" id="ML996566">
    <property type="protein sequence ID" value="KAF2761982.1"/>
    <property type="molecule type" value="Genomic_DNA"/>
</dbReference>
<keyword evidence="1" id="KW-0732">Signal</keyword>
<protein>
    <recommendedName>
        <fullName evidence="4">SH3 domain-containing protein</fullName>
    </recommendedName>
</protein>
<gene>
    <name evidence="2" type="ORF">EJ05DRAFT_496863</name>
</gene>
<evidence type="ECO:0000313" key="2">
    <source>
        <dbReference type="EMBL" id="KAF2761982.1"/>
    </source>
</evidence>
<dbReference type="Proteomes" id="UP000799437">
    <property type="component" value="Unassembled WGS sequence"/>
</dbReference>
<feature type="signal peptide" evidence="1">
    <location>
        <begin position="1"/>
        <end position="19"/>
    </location>
</feature>
<name>A0A6A6WGJ6_9PEZI</name>
<dbReference type="GeneID" id="54487515"/>